<feature type="domain" description="Alcohol dehydrogenase-like C-terminal" evidence="4">
    <location>
        <begin position="153"/>
        <end position="269"/>
    </location>
</feature>
<accession>A0A645C4X5</accession>
<reference evidence="6" key="1">
    <citation type="submission" date="2019-08" db="EMBL/GenBank/DDBJ databases">
        <authorList>
            <person name="Kucharzyk K."/>
            <person name="Murdoch R.W."/>
            <person name="Higgins S."/>
            <person name="Loffler F."/>
        </authorList>
    </citation>
    <scope>NUCLEOTIDE SEQUENCE</scope>
</reference>
<gene>
    <name evidence="6" type="primary">yjmD_5</name>
    <name evidence="6" type="ORF">SDC9_119230</name>
</gene>
<keyword evidence="3 6" id="KW-0560">Oxidoreductase</keyword>
<dbReference type="GO" id="GO:0008270">
    <property type="term" value="F:zinc ion binding"/>
    <property type="evidence" value="ECO:0007669"/>
    <property type="project" value="InterPro"/>
</dbReference>
<dbReference type="InterPro" id="IPR036291">
    <property type="entry name" value="NAD(P)-bd_dom_sf"/>
</dbReference>
<evidence type="ECO:0000259" key="4">
    <source>
        <dbReference type="Pfam" id="PF00107"/>
    </source>
</evidence>
<dbReference type="EC" id="1.-.-.-" evidence="6"/>
<dbReference type="Pfam" id="PF08240">
    <property type="entry name" value="ADH_N"/>
    <property type="match status" value="1"/>
</dbReference>
<evidence type="ECO:0000259" key="5">
    <source>
        <dbReference type="Pfam" id="PF08240"/>
    </source>
</evidence>
<dbReference type="InterPro" id="IPR011032">
    <property type="entry name" value="GroES-like_sf"/>
</dbReference>
<dbReference type="PANTHER" id="PTHR43401">
    <property type="entry name" value="L-THREONINE 3-DEHYDROGENASE"/>
    <property type="match status" value="1"/>
</dbReference>
<dbReference type="PANTHER" id="PTHR43401:SF2">
    <property type="entry name" value="L-THREONINE 3-DEHYDROGENASE"/>
    <property type="match status" value="1"/>
</dbReference>
<dbReference type="GO" id="GO:0016491">
    <property type="term" value="F:oxidoreductase activity"/>
    <property type="evidence" value="ECO:0007669"/>
    <property type="project" value="UniProtKB-KW"/>
</dbReference>
<dbReference type="Gene3D" id="3.40.50.720">
    <property type="entry name" value="NAD(P)-binding Rossmann-like Domain"/>
    <property type="match status" value="1"/>
</dbReference>
<dbReference type="Pfam" id="PF00107">
    <property type="entry name" value="ADH_zinc_N"/>
    <property type="match status" value="1"/>
</dbReference>
<sequence length="326" mass="35132">MLVQVGACGICGSDVECFEGKSKEGRYDIAPYTPGHEWGGRIAAVGAGVQTLKVGNKVTGDCVMACGVCRNCKDGLMPSACLNMREAGFRPDSPGGMGEYMVIEEQYVHRVPDNWTYADAAWVETFSIGYFGIWGNGGYIDASDIAIIMGCGPVGVSAVMTAKMSGAKVIVVEPFEKRRAIARKFGADYVVDPTAVDLVPEIERLTDGRMGTVVVEASGNDKAIASLFEVAGHSARVRLIGHSIGRKVPVEIGRTIWRTLSISGSGGTRNFGQRTIRFMSALKEKGVDFGELNTHYYPFGQIHEAFDVACKLKSDAFKVMLTFDVK</sequence>
<evidence type="ECO:0000256" key="2">
    <source>
        <dbReference type="ARBA" id="ARBA00022833"/>
    </source>
</evidence>
<dbReference type="SUPFAM" id="SSF51735">
    <property type="entry name" value="NAD(P)-binding Rossmann-fold domains"/>
    <property type="match status" value="1"/>
</dbReference>
<protein>
    <submittedName>
        <fullName evidence="6">Putative zinc-type alcohol dehydrogenase-like protein YjmD</fullName>
        <ecNumber evidence="6">1.-.-.-</ecNumber>
    </submittedName>
</protein>
<name>A0A645C4X5_9ZZZZ</name>
<feature type="domain" description="Alcohol dehydrogenase-like N-terminal" evidence="5">
    <location>
        <begin position="2"/>
        <end position="113"/>
    </location>
</feature>
<dbReference type="InterPro" id="IPR013149">
    <property type="entry name" value="ADH-like_C"/>
</dbReference>
<dbReference type="PROSITE" id="PS00059">
    <property type="entry name" value="ADH_ZINC"/>
    <property type="match status" value="1"/>
</dbReference>
<evidence type="ECO:0000256" key="3">
    <source>
        <dbReference type="ARBA" id="ARBA00023002"/>
    </source>
</evidence>
<proteinExistence type="predicted"/>
<dbReference type="EMBL" id="VSSQ01024633">
    <property type="protein sequence ID" value="MPM72257.1"/>
    <property type="molecule type" value="Genomic_DNA"/>
</dbReference>
<keyword evidence="2" id="KW-0862">Zinc</keyword>
<dbReference type="SUPFAM" id="SSF50129">
    <property type="entry name" value="GroES-like"/>
    <property type="match status" value="1"/>
</dbReference>
<comment type="caution">
    <text evidence="6">The sequence shown here is derived from an EMBL/GenBank/DDBJ whole genome shotgun (WGS) entry which is preliminary data.</text>
</comment>
<evidence type="ECO:0000256" key="1">
    <source>
        <dbReference type="ARBA" id="ARBA00022723"/>
    </source>
</evidence>
<dbReference type="InterPro" id="IPR002328">
    <property type="entry name" value="ADH_Zn_CS"/>
</dbReference>
<organism evidence="6">
    <name type="scientific">bioreactor metagenome</name>
    <dbReference type="NCBI Taxonomy" id="1076179"/>
    <lineage>
        <taxon>unclassified sequences</taxon>
        <taxon>metagenomes</taxon>
        <taxon>ecological metagenomes</taxon>
    </lineage>
</organism>
<dbReference type="AlphaFoldDB" id="A0A645C4X5"/>
<keyword evidence="1" id="KW-0479">Metal-binding</keyword>
<evidence type="ECO:0000313" key="6">
    <source>
        <dbReference type="EMBL" id="MPM72257.1"/>
    </source>
</evidence>
<dbReference type="InterPro" id="IPR013154">
    <property type="entry name" value="ADH-like_N"/>
</dbReference>
<dbReference type="Gene3D" id="3.90.180.10">
    <property type="entry name" value="Medium-chain alcohol dehydrogenases, catalytic domain"/>
    <property type="match status" value="1"/>
</dbReference>
<dbReference type="InterPro" id="IPR050129">
    <property type="entry name" value="Zn_alcohol_dh"/>
</dbReference>